<dbReference type="PANTHER" id="PTHR36455">
    <property type="match status" value="1"/>
</dbReference>
<organism evidence="1 2">
    <name type="scientific">Kineobactrum salinum</name>
    <dbReference type="NCBI Taxonomy" id="2708301"/>
    <lineage>
        <taxon>Bacteria</taxon>
        <taxon>Pseudomonadati</taxon>
        <taxon>Pseudomonadota</taxon>
        <taxon>Gammaproteobacteria</taxon>
        <taxon>Cellvibrionales</taxon>
        <taxon>Halieaceae</taxon>
        <taxon>Kineobactrum</taxon>
    </lineage>
</organism>
<dbReference type="Pfam" id="PF05717">
    <property type="entry name" value="TnpB_IS66"/>
    <property type="match status" value="1"/>
</dbReference>
<gene>
    <name evidence="1" type="primary">tnpB</name>
    <name evidence="1" type="ORF">G3T16_19850</name>
</gene>
<accession>A0A6C0U624</accession>
<sequence>MMFSSTARIWLYQKPVDMRRSFDRLAAIAQTQLSLQANSGDWFVFVNRRRTQMKILYYHGGGFCIWAKRLERGRFQSVTNNGEKLEPTVHSCSA</sequence>
<dbReference type="KEGG" id="kim:G3T16_19850"/>
<evidence type="ECO:0000313" key="1">
    <source>
        <dbReference type="EMBL" id="QIB67313.1"/>
    </source>
</evidence>
<dbReference type="Proteomes" id="UP000477680">
    <property type="component" value="Chromosome"/>
</dbReference>
<dbReference type="AlphaFoldDB" id="A0A6C0U624"/>
<evidence type="ECO:0000313" key="2">
    <source>
        <dbReference type="Proteomes" id="UP000477680"/>
    </source>
</evidence>
<name>A0A6C0U624_9GAMM</name>
<protein>
    <submittedName>
        <fullName evidence="1">IS66 family insertion sequence element accessory protein TnpB</fullName>
    </submittedName>
</protein>
<keyword evidence="2" id="KW-1185">Reference proteome</keyword>
<dbReference type="PANTHER" id="PTHR36455:SF1">
    <property type="entry name" value="BLR8292 PROTEIN"/>
    <property type="match status" value="1"/>
</dbReference>
<dbReference type="EMBL" id="CP048711">
    <property type="protein sequence ID" value="QIB67313.1"/>
    <property type="molecule type" value="Genomic_DNA"/>
</dbReference>
<dbReference type="NCBIfam" id="NF033819">
    <property type="entry name" value="IS66_TnpB"/>
    <property type="match status" value="1"/>
</dbReference>
<proteinExistence type="predicted"/>
<dbReference type="RefSeq" id="WP_163496740.1">
    <property type="nucleotide sequence ID" value="NZ_CP048711.1"/>
</dbReference>
<reference evidence="1 2" key="1">
    <citation type="submission" date="2020-02" db="EMBL/GenBank/DDBJ databases">
        <title>Genome sequencing for Kineobactrum sp. M2.</title>
        <authorList>
            <person name="Park S.-J."/>
        </authorList>
    </citation>
    <scope>NUCLEOTIDE SEQUENCE [LARGE SCALE GENOMIC DNA]</scope>
    <source>
        <strain evidence="1 2">M2</strain>
    </source>
</reference>
<dbReference type="InterPro" id="IPR008878">
    <property type="entry name" value="Transposase_IS66_Orf2"/>
</dbReference>